<comment type="caution">
    <text evidence="1">The sequence shown here is derived from an EMBL/GenBank/DDBJ whole genome shotgun (WGS) entry which is preliminary data.</text>
</comment>
<name>A0ABW1R420_9LACO</name>
<sequence length="103" mass="11923">MDNAALKTYLADNSQVVAIFMDKATDFLNKQNMDRLPARRYNDAEINRQAEKLLDRVIDTLHDKIAPHTRDDSTAAWEQFLSTNDVLDDLELSMNEMSFEQED</sequence>
<proteinExistence type="predicted"/>
<reference evidence="2" key="1">
    <citation type="journal article" date="2019" name="Int. J. Syst. Evol. Microbiol.">
        <title>The Global Catalogue of Microorganisms (GCM) 10K type strain sequencing project: providing services to taxonomists for standard genome sequencing and annotation.</title>
        <authorList>
            <consortium name="The Broad Institute Genomics Platform"/>
            <consortium name="The Broad Institute Genome Sequencing Center for Infectious Disease"/>
            <person name="Wu L."/>
            <person name="Ma J."/>
        </authorList>
    </citation>
    <scope>NUCLEOTIDE SEQUENCE [LARGE SCALE GENOMIC DNA]</scope>
    <source>
        <strain evidence="2">CCM 8932</strain>
    </source>
</reference>
<keyword evidence="2" id="KW-1185">Reference proteome</keyword>
<dbReference type="Proteomes" id="UP001596253">
    <property type="component" value="Unassembled WGS sequence"/>
</dbReference>
<dbReference type="RefSeq" id="WP_137639352.1">
    <property type="nucleotide sequence ID" value="NZ_BJDK01000005.1"/>
</dbReference>
<organism evidence="1 2">
    <name type="scientific">Lactiplantibacillus dongliensis</name>
    <dbReference type="NCBI Taxonomy" id="2559919"/>
    <lineage>
        <taxon>Bacteria</taxon>
        <taxon>Bacillati</taxon>
        <taxon>Bacillota</taxon>
        <taxon>Bacilli</taxon>
        <taxon>Lactobacillales</taxon>
        <taxon>Lactobacillaceae</taxon>
        <taxon>Lactiplantibacillus</taxon>
    </lineage>
</organism>
<gene>
    <name evidence="1" type="ORF">ACFP3T_08000</name>
</gene>
<evidence type="ECO:0000313" key="1">
    <source>
        <dbReference type="EMBL" id="MFC6164608.1"/>
    </source>
</evidence>
<accession>A0ABW1R420</accession>
<protein>
    <submittedName>
        <fullName evidence="1">Uncharacterized protein</fullName>
    </submittedName>
</protein>
<evidence type="ECO:0000313" key="2">
    <source>
        <dbReference type="Proteomes" id="UP001596253"/>
    </source>
</evidence>
<dbReference type="EMBL" id="JBHSSD010000035">
    <property type="protein sequence ID" value="MFC6164608.1"/>
    <property type="molecule type" value="Genomic_DNA"/>
</dbReference>